<dbReference type="InterPro" id="IPR005110">
    <property type="entry name" value="MoeA_linker/N"/>
</dbReference>
<evidence type="ECO:0000256" key="7">
    <source>
        <dbReference type="RuleBase" id="RU365090"/>
    </source>
</evidence>
<dbReference type="Pfam" id="PF00994">
    <property type="entry name" value="MoCF_biosynth"/>
    <property type="match status" value="1"/>
</dbReference>
<dbReference type="GO" id="GO:0061599">
    <property type="term" value="F:molybdopterin molybdotransferase activity"/>
    <property type="evidence" value="ECO:0007669"/>
    <property type="project" value="UniProtKB-UniRule"/>
</dbReference>
<dbReference type="Gene3D" id="2.40.340.10">
    <property type="entry name" value="MoeA, C-terminal, domain IV"/>
    <property type="match status" value="1"/>
</dbReference>
<comment type="similarity">
    <text evidence="3 7">Belongs to the MoeA family.</text>
</comment>
<comment type="cofactor">
    <cofactor evidence="7">
        <name>Mg(2+)</name>
        <dbReference type="ChEBI" id="CHEBI:18420"/>
    </cofactor>
</comment>
<dbReference type="GO" id="GO:0006777">
    <property type="term" value="P:Mo-molybdopterin cofactor biosynthetic process"/>
    <property type="evidence" value="ECO:0007669"/>
    <property type="project" value="UniProtKB-UniRule"/>
</dbReference>
<dbReference type="InParanoid" id="A0A212RE34"/>
<dbReference type="PANTHER" id="PTHR10192:SF5">
    <property type="entry name" value="GEPHYRIN"/>
    <property type="match status" value="1"/>
</dbReference>
<dbReference type="PANTHER" id="PTHR10192">
    <property type="entry name" value="MOLYBDOPTERIN BIOSYNTHESIS PROTEIN"/>
    <property type="match status" value="1"/>
</dbReference>
<organism evidence="9 10">
    <name type="scientific">Thermoflexus hugenholtzii JAD2</name>
    <dbReference type="NCBI Taxonomy" id="877466"/>
    <lineage>
        <taxon>Bacteria</taxon>
        <taxon>Bacillati</taxon>
        <taxon>Chloroflexota</taxon>
        <taxon>Thermoflexia</taxon>
        <taxon>Thermoflexales</taxon>
        <taxon>Thermoflexaceae</taxon>
        <taxon>Thermoflexus</taxon>
    </lineage>
</organism>
<dbReference type="UniPathway" id="UPA00344"/>
<dbReference type="InterPro" id="IPR001453">
    <property type="entry name" value="MoaB/Mog_dom"/>
</dbReference>
<dbReference type="InterPro" id="IPR005111">
    <property type="entry name" value="MoeA_C_domain_IV"/>
</dbReference>
<comment type="pathway">
    <text evidence="2 7">Cofactor biosynthesis; molybdopterin biosynthesis.</text>
</comment>
<comment type="catalytic activity">
    <reaction evidence="6">
        <text>adenylyl-molybdopterin + molybdate = Mo-molybdopterin + AMP + H(+)</text>
        <dbReference type="Rhea" id="RHEA:35047"/>
        <dbReference type="ChEBI" id="CHEBI:15378"/>
        <dbReference type="ChEBI" id="CHEBI:36264"/>
        <dbReference type="ChEBI" id="CHEBI:62727"/>
        <dbReference type="ChEBI" id="CHEBI:71302"/>
        <dbReference type="ChEBI" id="CHEBI:456215"/>
        <dbReference type="EC" id="2.10.1.1"/>
    </reaction>
</comment>
<keyword evidence="4 7" id="KW-0500">Molybdenum</keyword>
<dbReference type="SUPFAM" id="SSF63867">
    <property type="entry name" value="MoeA C-terminal domain-like"/>
    <property type="match status" value="1"/>
</dbReference>
<evidence type="ECO:0000256" key="4">
    <source>
        <dbReference type="ARBA" id="ARBA00022505"/>
    </source>
</evidence>
<keyword evidence="7" id="KW-0460">Magnesium</keyword>
<dbReference type="SMART" id="SM00852">
    <property type="entry name" value="MoCF_biosynth"/>
    <property type="match status" value="1"/>
</dbReference>
<keyword evidence="7" id="KW-0479">Metal-binding</keyword>
<comment type="function">
    <text evidence="1 7">Catalyzes the insertion of molybdate into adenylated molybdopterin with the concomitant release of AMP.</text>
</comment>
<dbReference type="Gene3D" id="3.40.980.10">
    <property type="entry name" value="MoaB/Mog-like domain"/>
    <property type="match status" value="1"/>
</dbReference>
<dbReference type="OrthoDB" id="9804758at2"/>
<reference evidence="10" key="1">
    <citation type="submission" date="2017-06" db="EMBL/GenBank/DDBJ databases">
        <authorList>
            <person name="Varghese N."/>
            <person name="Submissions S."/>
        </authorList>
    </citation>
    <scope>NUCLEOTIDE SEQUENCE [LARGE SCALE GENOMIC DNA]</scope>
    <source>
        <strain evidence="10">JAD2</strain>
    </source>
</reference>
<dbReference type="GO" id="GO:0005829">
    <property type="term" value="C:cytosol"/>
    <property type="evidence" value="ECO:0007669"/>
    <property type="project" value="TreeGrafter"/>
</dbReference>
<dbReference type="Gene3D" id="3.90.105.10">
    <property type="entry name" value="Molybdopterin biosynthesis moea protein, domain 2"/>
    <property type="match status" value="1"/>
</dbReference>
<name>A0A212RE34_9CHLR</name>
<keyword evidence="10" id="KW-1185">Reference proteome</keyword>
<evidence type="ECO:0000256" key="2">
    <source>
        <dbReference type="ARBA" id="ARBA00005046"/>
    </source>
</evidence>
<feature type="domain" description="MoaB/Mog" evidence="8">
    <location>
        <begin position="186"/>
        <end position="325"/>
    </location>
</feature>
<dbReference type="InterPro" id="IPR008284">
    <property type="entry name" value="MoCF_biosynth_CS"/>
</dbReference>
<dbReference type="PROSITE" id="PS01079">
    <property type="entry name" value="MOCF_BIOSYNTHESIS_2"/>
    <property type="match status" value="1"/>
</dbReference>
<evidence type="ECO:0000256" key="6">
    <source>
        <dbReference type="ARBA" id="ARBA00047317"/>
    </source>
</evidence>
<dbReference type="Pfam" id="PF03453">
    <property type="entry name" value="MoeA_N"/>
    <property type="match status" value="1"/>
</dbReference>
<dbReference type="InterPro" id="IPR036135">
    <property type="entry name" value="MoeA_linker/N_sf"/>
</dbReference>
<dbReference type="Gene3D" id="2.170.190.11">
    <property type="entry name" value="Molybdopterin biosynthesis moea protein, domain 3"/>
    <property type="match status" value="1"/>
</dbReference>
<keyword evidence="7" id="KW-0808">Transferase</keyword>
<sequence length="409" mass="43293">MPEFFTVLPPDQALERLRAHLSPLPAEILPLSEALGRALAQPVVAPEPLPAFPRSAMDGYAVRAADTFGATEGLPAYLRVIGEVPMGQAPGFAIGPGEAALIHTGGMLPEGADAVVMLERTQRLDAETIEVLRPVAPGENVIAIGEDIRQGEIAFPAGHRLRPQDLGALAALGVARVPVARCPRVAILGSGDEIVPPDQRPQPGQVRDVNTFSLIGLIRQHGGEPLPWGIAPDRLEVLEAMAREAFEAADVLVFTAGSSVSTRDLTATVIERLGPPGILAHGLAIRPGKPTLVAFCAGKPVLGLPGNPVSAFVVARMLLVPLLYLLQGVEPPPPRRQPARLSHNIPSAPGRIDWVPARLVPRGDGLWAEPVFGKSNLIFTLARSDGLVMVPLDLNGLQAGDPVDVWLWE</sequence>
<dbReference type="AlphaFoldDB" id="A0A212RE34"/>
<dbReference type="CDD" id="cd00887">
    <property type="entry name" value="MoeA"/>
    <property type="match status" value="1"/>
</dbReference>
<proteinExistence type="inferred from homology"/>
<dbReference type="EC" id="2.10.1.1" evidence="7"/>
<dbReference type="InterPro" id="IPR036425">
    <property type="entry name" value="MoaB/Mog-like_dom_sf"/>
</dbReference>
<dbReference type="SUPFAM" id="SSF53218">
    <property type="entry name" value="Molybdenum cofactor biosynthesis proteins"/>
    <property type="match status" value="1"/>
</dbReference>
<gene>
    <name evidence="9" type="ORF">SAMN02746019_00012640</name>
</gene>
<dbReference type="FunFam" id="2.170.190.11:FF:000001">
    <property type="entry name" value="Molybdopterin molybdenumtransferase"/>
    <property type="match status" value="1"/>
</dbReference>
<accession>A0A212RE34</accession>
<protein>
    <recommendedName>
        <fullName evidence="7">Molybdopterin molybdenumtransferase</fullName>
        <ecNumber evidence="7">2.10.1.1</ecNumber>
    </recommendedName>
</protein>
<keyword evidence="5 7" id="KW-0501">Molybdenum cofactor biosynthesis</keyword>
<dbReference type="InterPro" id="IPR036688">
    <property type="entry name" value="MoeA_C_domain_IV_sf"/>
</dbReference>
<dbReference type="EMBL" id="FYEK01000044">
    <property type="protein sequence ID" value="SNB70560.1"/>
    <property type="molecule type" value="Genomic_DNA"/>
</dbReference>
<evidence type="ECO:0000256" key="5">
    <source>
        <dbReference type="ARBA" id="ARBA00023150"/>
    </source>
</evidence>
<evidence type="ECO:0000313" key="10">
    <source>
        <dbReference type="Proteomes" id="UP000197025"/>
    </source>
</evidence>
<dbReference type="InterPro" id="IPR038987">
    <property type="entry name" value="MoeA-like"/>
</dbReference>
<evidence type="ECO:0000256" key="1">
    <source>
        <dbReference type="ARBA" id="ARBA00002901"/>
    </source>
</evidence>
<dbReference type="SUPFAM" id="SSF63882">
    <property type="entry name" value="MoeA N-terminal region -like"/>
    <property type="match status" value="1"/>
</dbReference>
<evidence type="ECO:0000259" key="8">
    <source>
        <dbReference type="SMART" id="SM00852"/>
    </source>
</evidence>
<dbReference type="GO" id="GO:0046872">
    <property type="term" value="F:metal ion binding"/>
    <property type="evidence" value="ECO:0007669"/>
    <property type="project" value="UniProtKB-UniRule"/>
</dbReference>
<dbReference type="Proteomes" id="UP000197025">
    <property type="component" value="Unassembled WGS sequence"/>
</dbReference>
<evidence type="ECO:0000313" key="9">
    <source>
        <dbReference type="EMBL" id="SNB70560.1"/>
    </source>
</evidence>
<dbReference type="NCBIfam" id="NF045515">
    <property type="entry name" value="Glp_gephyrin"/>
    <property type="match status" value="1"/>
</dbReference>
<dbReference type="RefSeq" id="WP_088571913.1">
    <property type="nucleotide sequence ID" value="NZ_FYEK01000044.1"/>
</dbReference>
<dbReference type="Pfam" id="PF03454">
    <property type="entry name" value="MoeA_C"/>
    <property type="match status" value="1"/>
</dbReference>
<evidence type="ECO:0000256" key="3">
    <source>
        <dbReference type="ARBA" id="ARBA00010763"/>
    </source>
</evidence>